<evidence type="ECO:0000256" key="2">
    <source>
        <dbReference type="ARBA" id="ARBA00006375"/>
    </source>
</evidence>
<feature type="repeat" description="Solcar" evidence="8">
    <location>
        <begin position="1035"/>
        <end position="1117"/>
    </location>
</feature>
<dbReference type="InterPro" id="IPR023395">
    <property type="entry name" value="MCP_dom_sf"/>
</dbReference>
<evidence type="ECO:0000256" key="3">
    <source>
        <dbReference type="ARBA" id="ARBA00022448"/>
    </source>
</evidence>
<dbReference type="Proteomes" id="UP000054561">
    <property type="component" value="Unassembled WGS sequence"/>
</dbReference>
<evidence type="ECO:0000256" key="9">
    <source>
        <dbReference type="SAM" id="MobiDB-lite"/>
    </source>
</evidence>
<dbReference type="OrthoDB" id="43906at2759"/>
<dbReference type="VEuPathDB" id="PlasmoDB:AK88_00904"/>
<dbReference type="PROSITE" id="PS50920">
    <property type="entry name" value="SOLCAR"/>
    <property type="match status" value="2"/>
</dbReference>
<feature type="compositionally biased region" description="Basic residues" evidence="9">
    <location>
        <begin position="186"/>
        <end position="197"/>
    </location>
</feature>
<dbReference type="SUPFAM" id="SSF103506">
    <property type="entry name" value="Mitochondrial carrier"/>
    <property type="match status" value="2"/>
</dbReference>
<evidence type="ECO:0000256" key="6">
    <source>
        <dbReference type="ARBA" id="ARBA00023128"/>
    </source>
</evidence>
<comment type="similarity">
    <text evidence="2">Belongs to the mitochondrial carrier (TC 2.A.29) family.</text>
</comment>
<protein>
    <recommendedName>
        <fullName evidence="12">Mitochondrial carrier protein</fullName>
    </recommendedName>
</protein>
<dbReference type="InterPro" id="IPR018108">
    <property type="entry name" value="MCP_transmembrane"/>
</dbReference>
<dbReference type="GO" id="GO:0015093">
    <property type="term" value="F:ferrous iron transmembrane transporter activity"/>
    <property type="evidence" value="ECO:0007669"/>
    <property type="project" value="TreeGrafter"/>
</dbReference>
<comment type="subcellular location">
    <subcellularLocation>
        <location evidence="1">Mitochondrion membrane</location>
        <topology evidence="1">Multi-pass membrane protein</topology>
    </subcellularLocation>
</comment>
<reference evidence="10 11" key="1">
    <citation type="submission" date="2014-03" db="EMBL/GenBank/DDBJ databases">
        <title>The Genome Sequence of Plasmodium fragile nilgiri.</title>
        <authorList>
            <consortium name="The Broad Institute Genomics Platform"/>
            <consortium name="The Broad Institute Genome Sequencing Center for Infectious Disease"/>
            <person name="Neafsey D."/>
            <person name="Duraisingh M."/>
            <person name="Young S.K."/>
            <person name="Zeng Q."/>
            <person name="Gargeya S."/>
            <person name="Abouelleil A."/>
            <person name="Alvarado L."/>
            <person name="Chapman S.B."/>
            <person name="Gainer-Dewar J."/>
            <person name="Goldberg J."/>
            <person name="Griggs A."/>
            <person name="Gujja S."/>
            <person name="Hansen M."/>
            <person name="Howarth C."/>
            <person name="Imamovic A."/>
            <person name="Larimer J."/>
            <person name="Pearson M."/>
            <person name="Poon T.W."/>
            <person name="Priest M."/>
            <person name="Roberts A."/>
            <person name="Saif S."/>
            <person name="Shea T."/>
            <person name="Sykes S."/>
            <person name="Wortman J."/>
            <person name="Nusbaum C."/>
            <person name="Birren B."/>
        </authorList>
    </citation>
    <scope>NUCLEOTIDE SEQUENCE [LARGE SCALE GENOMIC DNA]</scope>
    <source>
        <strain evidence="11">nilgiri</strain>
    </source>
</reference>
<keyword evidence="5" id="KW-1133">Transmembrane helix</keyword>
<feature type="compositionally biased region" description="Basic and acidic residues" evidence="9">
    <location>
        <begin position="200"/>
        <end position="209"/>
    </location>
</feature>
<dbReference type="OMA" id="YFEYFCG"/>
<evidence type="ECO:0000256" key="7">
    <source>
        <dbReference type="ARBA" id="ARBA00023136"/>
    </source>
</evidence>
<keyword evidence="11" id="KW-1185">Reference proteome</keyword>
<gene>
    <name evidence="10" type="ORF">AK88_00904</name>
</gene>
<name>A0A0D9QTY4_PLAFR</name>
<feature type="repeat" description="Solcar" evidence="8">
    <location>
        <begin position="743"/>
        <end position="824"/>
    </location>
</feature>
<dbReference type="RefSeq" id="XP_012333971.1">
    <property type="nucleotide sequence ID" value="XM_012478548.1"/>
</dbReference>
<evidence type="ECO:0000256" key="1">
    <source>
        <dbReference type="ARBA" id="ARBA00004225"/>
    </source>
</evidence>
<evidence type="ECO:0000313" key="11">
    <source>
        <dbReference type="Proteomes" id="UP000054561"/>
    </source>
</evidence>
<dbReference type="GO" id="GO:0031966">
    <property type="term" value="C:mitochondrial membrane"/>
    <property type="evidence" value="ECO:0007669"/>
    <property type="project" value="UniProtKB-SubCell"/>
</dbReference>
<feature type="region of interest" description="Disordered" evidence="9">
    <location>
        <begin position="184"/>
        <end position="209"/>
    </location>
</feature>
<feature type="region of interest" description="Disordered" evidence="9">
    <location>
        <begin position="842"/>
        <end position="897"/>
    </location>
</feature>
<evidence type="ECO:0000313" key="10">
    <source>
        <dbReference type="EMBL" id="KJP89461.1"/>
    </source>
</evidence>
<evidence type="ECO:0000256" key="5">
    <source>
        <dbReference type="ARBA" id="ARBA00022989"/>
    </source>
</evidence>
<keyword evidence="6" id="KW-0496">Mitochondrion</keyword>
<dbReference type="PANTHER" id="PTHR45758:SF4">
    <property type="entry name" value="MITOFERRIN-1"/>
    <property type="match status" value="1"/>
</dbReference>
<dbReference type="PANTHER" id="PTHR45758">
    <property type="entry name" value="MITOFERRIN-1-RELATED"/>
    <property type="match status" value="1"/>
</dbReference>
<organism evidence="10 11">
    <name type="scientific">Plasmodium fragile</name>
    <dbReference type="NCBI Taxonomy" id="5857"/>
    <lineage>
        <taxon>Eukaryota</taxon>
        <taxon>Sar</taxon>
        <taxon>Alveolata</taxon>
        <taxon>Apicomplexa</taxon>
        <taxon>Aconoidasida</taxon>
        <taxon>Haemosporida</taxon>
        <taxon>Plasmodiidae</taxon>
        <taxon>Plasmodium</taxon>
        <taxon>Plasmodium (Plasmodium)</taxon>
    </lineage>
</organism>
<feature type="compositionally biased region" description="Polar residues" evidence="9">
    <location>
        <begin position="842"/>
        <end position="851"/>
    </location>
</feature>
<evidence type="ECO:0000256" key="4">
    <source>
        <dbReference type="ARBA" id="ARBA00022692"/>
    </source>
</evidence>
<sequence>MNELSVNDAFDDIELESFDFIWEEWEEYKGDVPLWQHIFCGSIAGLMEHVFMYPLDTIKTYIQTTDLLKGNRRAYDRCNLYGQNGNGSNVNGINAHKSGFPMDKKNFCTSRGGCDGCIYKKTCTYDNFCNMKMMAPFNKKGVFHASTLGATSDGLRKSKQYLRQFLFCGLNVEQGGVMAQVVNKKSQPRKYHSRVMNKHSGTESRSVKQEKCGNGEYNRLVRLRKYRACNLFDKPPGGVGDSCNVGNSQNMKIHSLARSPSRMGRNTLSRARSGGTVQAMQEMKNLQRFGITCDTSTSAATKCQCKDNTNKVICNNLKKDGCPCSVDRTEINHLGSKKVTGRIIFKKTGNGAPMWGRKSQYYKYAANGETVKSCNPAQKGYIEMKLLLRKVGANHVIKKNLRGIKKINNVLLNDLLGKCTHRTSSRSGNTHLVRVGWNSGLSLRRILKGSDVPRIANDKGYVISKSNKLGKETNFSFIFAEQKCASSGNTDGRNKLRLSNYLKLFQRTIKNPQFDHFLPSEAFKKSYMFQKNEWKIFTSILENIKKGLLSAKWYNSGLSTSVLSNGQAVIMRKDGLNSYYSLLRNNNNIFRNNLCYVSKSYIYRNLFDRSIHSSSCKNNFYKNRNSNFSYSRFSRNGKSFNFIRSLFPDLSNGVNIRTRQNYSLRRSNISNLYKGVNVVILGCIPAHAMYFSTFEYSKKYFSSICSKNLAVQVRGSGGSRLEGGNDHVNTKKNKGGNYHLGDLNYFGIAVSGFLATLAHDLIITPIDTLKQRLQLGINKNSLDSIKILREHGIRSLYLSLPITLLMNIPYQIIMICTNEKMKKLYFEYFCGMSGGLGRNNSQGACNTAGSSDRSDSVAGGGGTNAEAKEESKNTPASNGTYRLHNSEAKRGEAGASSDKLLSSMKELRCNNDKLINMFIEKDTNSVNYMSKSRGQKYAPNGGKHALLTSQTTFDGEQMNEEVLFKNVMNKSENSSINDLSEKYNHRIGDTFNFTGAKCDNMQLKNMWLGNYNNKDDNNRMKKNEFFNKPFNHITSYFVCAGIGGGIAAVVTNPLDVIKTRIQTECINAKGFSFYRVVSNLYHKEGFRCFFKGSVARMALCIPASAISWGTYETMKRFFKVNLNSA</sequence>
<dbReference type="GO" id="GO:0048250">
    <property type="term" value="P:iron import into the mitochondrion"/>
    <property type="evidence" value="ECO:0007669"/>
    <property type="project" value="TreeGrafter"/>
</dbReference>
<dbReference type="Gene3D" id="1.50.40.10">
    <property type="entry name" value="Mitochondrial carrier domain"/>
    <property type="match status" value="3"/>
</dbReference>
<dbReference type="GeneID" id="24266218"/>
<evidence type="ECO:0008006" key="12">
    <source>
        <dbReference type="Google" id="ProtNLM"/>
    </source>
</evidence>
<keyword evidence="7 8" id="KW-0472">Membrane</keyword>
<keyword evidence="3" id="KW-0813">Transport</keyword>
<keyword evidence="4 8" id="KW-0812">Transmembrane</keyword>
<proteinExistence type="inferred from homology"/>
<dbReference type="Pfam" id="PF00153">
    <property type="entry name" value="Mito_carr"/>
    <property type="match status" value="4"/>
</dbReference>
<evidence type="ECO:0000256" key="8">
    <source>
        <dbReference type="PROSITE-ProRule" id="PRU00282"/>
    </source>
</evidence>
<dbReference type="AlphaFoldDB" id="A0A0D9QTY4"/>
<accession>A0A0D9QTY4</accession>
<dbReference type="EMBL" id="KQ001651">
    <property type="protein sequence ID" value="KJP89461.1"/>
    <property type="molecule type" value="Genomic_DNA"/>
</dbReference>